<dbReference type="EnsemblPlants" id="AET2Gv20820700.24">
    <property type="protein sequence ID" value="AET2Gv20820700.24"/>
    <property type="gene ID" value="AET2Gv20820700"/>
</dbReference>
<protein>
    <submittedName>
        <fullName evidence="2">Uncharacterized protein</fullName>
    </submittedName>
</protein>
<reference evidence="2" key="3">
    <citation type="journal article" date="2017" name="Nature">
        <title>Genome sequence of the progenitor of the wheat D genome Aegilops tauschii.</title>
        <authorList>
            <person name="Luo M.C."/>
            <person name="Gu Y.Q."/>
            <person name="Puiu D."/>
            <person name="Wang H."/>
            <person name="Twardziok S.O."/>
            <person name="Deal K.R."/>
            <person name="Huo N."/>
            <person name="Zhu T."/>
            <person name="Wang L."/>
            <person name="Wang Y."/>
            <person name="McGuire P.E."/>
            <person name="Liu S."/>
            <person name="Long H."/>
            <person name="Ramasamy R.K."/>
            <person name="Rodriguez J.C."/>
            <person name="Van S.L."/>
            <person name="Yuan L."/>
            <person name="Wang Z."/>
            <person name="Xia Z."/>
            <person name="Xiao L."/>
            <person name="Anderson O.D."/>
            <person name="Ouyang S."/>
            <person name="Liang Y."/>
            <person name="Zimin A.V."/>
            <person name="Pertea G."/>
            <person name="Qi P."/>
            <person name="Bennetzen J.L."/>
            <person name="Dai X."/>
            <person name="Dawson M.W."/>
            <person name="Muller H.G."/>
            <person name="Kugler K."/>
            <person name="Rivarola-Duarte L."/>
            <person name="Spannagl M."/>
            <person name="Mayer K.F.X."/>
            <person name="Lu F.H."/>
            <person name="Bevan M.W."/>
            <person name="Leroy P."/>
            <person name="Li P."/>
            <person name="You F.M."/>
            <person name="Sun Q."/>
            <person name="Liu Z."/>
            <person name="Lyons E."/>
            <person name="Wicker T."/>
            <person name="Salzberg S.L."/>
            <person name="Devos K.M."/>
            <person name="Dvorak J."/>
        </authorList>
    </citation>
    <scope>NUCLEOTIDE SEQUENCE [LARGE SCALE GENOMIC DNA]</scope>
    <source>
        <strain evidence="2">cv. AL8/78</strain>
    </source>
</reference>
<evidence type="ECO:0000313" key="2">
    <source>
        <dbReference type="EnsemblPlants" id="AET2Gv20820700.24"/>
    </source>
</evidence>
<reference evidence="2" key="4">
    <citation type="submission" date="2019-03" db="UniProtKB">
        <authorList>
            <consortium name="EnsemblPlants"/>
        </authorList>
    </citation>
    <scope>IDENTIFICATION</scope>
</reference>
<accession>A0A453CEC5</accession>
<feature type="region of interest" description="Disordered" evidence="1">
    <location>
        <begin position="62"/>
        <end position="93"/>
    </location>
</feature>
<keyword evidence="3" id="KW-1185">Reference proteome</keyword>
<feature type="region of interest" description="Disordered" evidence="1">
    <location>
        <begin position="1"/>
        <end position="49"/>
    </location>
</feature>
<dbReference type="Proteomes" id="UP000015105">
    <property type="component" value="Chromosome 2D"/>
</dbReference>
<dbReference type="AlphaFoldDB" id="A0A453CEC5"/>
<sequence>MGAMGHLGRPRAKERDLDRDSASGAATEEGKGGEQQPASGRRRRLDSISWSRCFKQGRWWGQGAGEASEEDNKQPARRNGVRLQGRGRRTTTG</sequence>
<proteinExistence type="predicted"/>
<reference evidence="3" key="1">
    <citation type="journal article" date="2014" name="Science">
        <title>Ancient hybridizations among the ancestral genomes of bread wheat.</title>
        <authorList>
            <consortium name="International Wheat Genome Sequencing Consortium,"/>
            <person name="Marcussen T."/>
            <person name="Sandve S.R."/>
            <person name="Heier L."/>
            <person name="Spannagl M."/>
            <person name="Pfeifer M."/>
            <person name="Jakobsen K.S."/>
            <person name="Wulff B.B."/>
            <person name="Steuernagel B."/>
            <person name="Mayer K.F."/>
            <person name="Olsen O.A."/>
        </authorList>
    </citation>
    <scope>NUCLEOTIDE SEQUENCE [LARGE SCALE GENOMIC DNA]</scope>
    <source>
        <strain evidence="3">cv. AL8/78</strain>
    </source>
</reference>
<evidence type="ECO:0000256" key="1">
    <source>
        <dbReference type="SAM" id="MobiDB-lite"/>
    </source>
</evidence>
<dbReference type="Gramene" id="AET2Gv20820700.24">
    <property type="protein sequence ID" value="AET2Gv20820700.24"/>
    <property type="gene ID" value="AET2Gv20820700"/>
</dbReference>
<reference evidence="2" key="5">
    <citation type="journal article" date="2021" name="G3 (Bethesda)">
        <title>Aegilops tauschii genome assembly Aet v5.0 features greater sequence contiguity and improved annotation.</title>
        <authorList>
            <person name="Wang L."/>
            <person name="Zhu T."/>
            <person name="Rodriguez J.C."/>
            <person name="Deal K.R."/>
            <person name="Dubcovsky J."/>
            <person name="McGuire P.E."/>
            <person name="Lux T."/>
            <person name="Spannagl M."/>
            <person name="Mayer K.F.X."/>
            <person name="Baldrich P."/>
            <person name="Meyers B.C."/>
            <person name="Huo N."/>
            <person name="Gu Y.Q."/>
            <person name="Zhou H."/>
            <person name="Devos K.M."/>
            <person name="Bennetzen J.L."/>
            <person name="Unver T."/>
            <person name="Budak H."/>
            <person name="Gulick P.J."/>
            <person name="Galiba G."/>
            <person name="Kalapos B."/>
            <person name="Nelson D.R."/>
            <person name="Li P."/>
            <person name="You F.M."/>
            <person name="Luo M.C."/>
            <person name="Dvorak J."/>
        </authorList>
    </citation>
    <scope>NUCLEOTIDE SEQUENCE [LARGE SCALE GENOMIC DNA]</scope>
    <source>
        <strain evidence="2">cv. AL8/78</strain>
    </source>
</reference>
<evidence type="ECO:0000313" key="3">
    <source>
        <dbReference type="Proteomes" id="UP000015105"/>
    </source>
</evidence>
<reference evidence="3" key="2">
    <citation type="journal article" date="2017" name="Nat. Plants">
        <title>The Aegilops tauschii genome reveals multiple impacts of transposons.</title>
        <authorList>
            <person name="Zhao G."/>
            <person name="Zou C."/>
            <person name="Li K."/>
            <person name="Wang K."/>
            <person name="Li T."/>
            <person name="Gao L."/>
            <person name="Zhang X."/>
            <person name="Wang H."/>
            <person name="Yang Z."/>
            <person name="Liu X."/>
            <person name="Jiang W."/>
            <person name="Mao L."/>
            <person name="Kong X."/>
            <person name="Jiao Y."/>
            <person name="Jia J."/>
        </authorList>
    </citation>
    <scope>NUCLEOTIDE SEQUENCE [LARGE SCALE GENOMIC DNA]</scope>
    <source>
        <strain evidence="3">cv. AL8/78</strain>
    </source>
</reference>
<feature type="compositionally biased region" description="Basic residues" evidence="1">
    <location>
        <begin position="75"/>
        <end position="93"/>
    </location>
</feature>
<organism evidence="2 3">
    <name type="scientific">Aegilops tauschii subsp. strangulata</name>
    <name type="common">Goatgrass</name>
    <dbReference type="NCBI Taxonomy" id="200361"/>
    <lineage>
        <taxon>Eukaryota</taxon>
        <taxon>Viridiplantae</taxon>
        <taxon>Streptophyta</taxon>
        <taxon>Embryophyta</taxon>
        <taxon>Tracheophyta</taxon>
        <taxon>Spermatophyta</taxon>
        <taxon>Magnoliopsida</taxon>
        <taxon>Liliopsida</taxon>
        <taxon>Poales</taxon>
        <taxon>Poaceae</taxon>
        <taxon>BOP clade</taxon>
        <taxon>Pooideae</taxon>
        <taxon>Triticodae</taxon>
        <taxon>Triticeae</taxon>
        <taxon>Triticinae</taxon>
        <taxon>Aegilops</taxon>
    </lineage>
</organism>
<feature type="compositionally biased region" description="Basic and acidic residues" evidence="1">
    <location>
        <begin position="11"/>
        <end position="21"/>
    </location>
</feature>
<name>A0A453CEC5_AEGTS</name>